<dbReference type="AlphaFoldDB" id="A0AAQ1GPW8"/>
<sequence>MMRITTLEHRFVRSVPRELVPGILYVSMDYATAVHSCCCGCGEQVVTPLSPTDWKMIYDGASVSLMPSIGNWQLRCRSHYVIREGRVIEAEPWSAAQVAAEHRRDKAAKANFYGEQVDGRSTDNRVAGEITSTPRRSSNWWSSIATWLLGRSDK</sequence>
<evidence type="ECO:0000313" key="2">
    <source>
        <dbReference type="Proteomes" id="UP000183529"/>
    </source>
</evidence>
<comment type="caution">
    <text evidence="1">The sequence shown here is derived from an EMBL/GenBank/DDBJ whole genome shotgun (WGS) entry which is preliminary data.</text>
</comment>
<dbReference type="InterPro" id="IPR045384">
    <property type="entry name" value="DUF6527"/>
</dbReference>
<name>A0AAQ1GPW8_9BURK</name>
<dbReference type="RefSeq" id="WP_074987769.1">
    <property type="nucleotide sequence ID" value="NZ_CADFGN010000015.1"/>
</dbReference>
<organism evidence="1 2">
    <name type="scientific">Paraburkholderia tropica</name>
    <dbReference type="NCBI Taxonomy" id="92647"/>
    <lineage>
        <taxon>Bacteria</taxon>
        <taxon>Pseudomonadati</taxon>
        <taxon>Pseudomonadota</taxon>
        <taxon>Betaproteobacteria</taxon>
        <taxon>Burkholderiales</taxon>
        <taxon>Burkholderiaceae</taxon>
        <taxon>Paraburkholderia</taxon>
    </lineage>
</organism>
<protein>
    <submittedName>
        <fullName evidence="1">Uncharacterized protein</fullName>
    </submittedName>
</protein>
<reference evidence="1 2" key="1">
    <citation type="submission" date="2016-10" db="EMBL/GenBank/DDBJ databases">
        <authorList>
            <person name="Varghese N."/>
            <person name="Submissions S."/>
        </authorList>
    </citation>
    <scope>NUCLEOTIDE SEQUENCE [LARGE SCALE GENOMIC DNA]</scope>
    <source>
        <strain evidence="1 2">LMG 22274</strain>
    </source>
</reference>
<dbReference type="EMBL" id="FNZM01000040">
    <property type="protein sequence ID" value="SEK15474.1"/>
    <property type="molecule type" value="Genomic_DNA"/>
</dbReference>
<accession>A0AAQ1GPW8</accession>
<dbReference type="Proteomes" id="UP000183529">
    <property type="component" value="Unassembled WGS sequence"/>
</dbReference>
<proteinExistence type="predicted"/>
<evidence type="ECO:0000313" key="1">
    <source>
        <dbReference type="EMBL" id="SEK15474.1"/>
    </source>
</evidence>
<gene>
    <name evidence="1" type="ORF">SAMN05216550_1405</name>
</gene>
<dbReference type="Pfam" id="PF20137">
    <property type="entry name" value="BubE"/>
    <property type="match status" value="1"/>
</dbReference>